<dbReference type="GO" id="GO:0008270">
    <property type="term" value="F:zinc ion binding"/>
    <property type="evidence" value="ECO:0007669"/>
    <property type="project" value="UniProtKB-KW"/>
</dbReference>
<feature type="domain" description="CCHC-type" evidence="4">
    <location>
        <begin position="375"/>
        <end position="390"/>
    </location>
</feature>
<dbReference type="Gene3D" id="1.10.340.70">
    <property type="match status" value="1"/>
</dbReference>
<dbReference type="Gene3D" id="2.40.70.10">
    <property type="entry name" value="Acid Proteases"/>
    <property type="match status" value="1"/>
</dbReference>
<dbReference type="GO" id="GO:0015074">
    <property type="term" value="P:DNA integration"/>
    <property type="evidence" value="ECO:0007669"/>
    <property type="project" value="InterPro"/>
</dbReference>
<dbReference type="InterPro" id="IPR001584">
    <property type="entry name" value="Integrase_cat-core"/>
</dbReference>
<dbReference type="InterPro" id="IPR001878">
    <property type="entry name" value="Znf_CCHC"/>
</dbReference>
<keyword evidence="2" id="KW-0863">Zinc-finger</keyword>
<evidence type="ECO:0000313" key="7">
    <source>
        <dbReference type="Proteomes" id="UP000046392"/>
    </source>
</evidence>
<dbReference type="CDD" id="cd01647">
    <property type="entry name" value="RT_LTR"/>
    <property type="match status" value="1"/>
</dbReference>
<evidence type="ECO:0000259" key="4">
    <source>
        <dbReference type="PROSITE" id="PS50158"/>
    </source>
</evidence>
<evidence type="ECO:0000313" key="8">
    <source>
        <dbReference type="WBParaSite" id="SPAL_0001300000.1"/>
    </source>
</evidence>
<dbReference type="InterPro" id="IPR050951">
    <property type="entry name" value="Retrovirus_Pol_polyprotein"/>
</dbReference>
<feature type="domain" description="Integrase catalytic" evidence="6">
    <location>
        <begin position="1141"/>
        <end position="1305"/>
    </location>
</feature>
<dbReference type="Pfam" id="PF17921">
    <property type="entry name" value="Integrase_H2C2"/>
    <property type="match status" value="1"/>
</dbReference>
<dbReference type="Pfam" id="PF00665">
    <property type="entry name" value="rve"/>
    <property type="match status" value="1"/>
</dbReference>
<dbReference type="InterPro" id="IPR043502">
    <property type="entry name" value="DNA/RNA_pol_sf"/>
</dbReference>
<dbReference type="SUPFAM" id="SSF50630">
    <property type="entry name" value="Acid proteases"/>
    <property type="match status" value="1"/>
</dbReference>
<protein>
    <recommendedName>
        <fullName evidence="1">RNA-directed DNA polymerase</fullName>
        <ecNumber evidence="1">2.7.7.49</ecNumber>
    </recommendedName>
</protein>
<dbReference type="InterPro" id="IPR036397">
    <property type="entry name" value="RNaseH_sf"/>
</dbReference>
<dbReference type="Pfam" id="PF13975">
    <property type="entry name" value="gag-asp_proteas"/>
    <property type="match status" value="1"/>
</dbReference>
<feature type="region of interest" description="Disordered" evidence="3">
    <location>
        <begin position="1"/>
        <end position="46"/>
    </location>
</feature>
<dbReference type="PANTHER" id="PTHR37984:SF15">
    <property type="entry name" value="INTEGRASE CATALYTIC DOMAIN-CONTAINING PROTEIN"/>
    <property type="match status" value="1"/>
</dbReference>
<proteinExistence type="predicted"/>
<name>A0A0N5C4X1_STREA</name>
<dbReference type="InterPro" id="IPR021109">
    <property type="entry name" value="Peptidase_aspartic_dom_sf"/>
</dbReference>
<evidence type="ECO:0000256" key="2">
    <source>
        <dbReference type="PROSITE-ProRule" id="PRU00047"/>
    </source>
</evidence>
<evidence type="ECO:0000259" key="5">
    <source>
        <dbReference type="PROSITE" id="PS50878"/>
    </source>
</evidence>
<dbReference type="InterPro" id="IPR012337">
    <property type="entry name" value="RNaseH-like_sf"/>
</dbReference>
<dbReference type="Pfam" id="PF00078">
    <property type="entry name" value="RVT_1"/>
    <property type="match status" value="1"/>
</dbReference>
<dbReference type="PROSITE" id="PS50878">
    <property type="entry name" value="RT_POL"/>
    <property type="match status" value="1"/>
</dbReference>
<dbReference type="GO" id="GO:0042575">
    <property type="term" value="C:DNA polymerase complex"/>
    <property type="evidence" value="ECO:0007669"/>
    <property type="project" value="UniProtKB-ARBA"/>
</dbReference>
<dbReference type="STRING" id="174720.A0A0N5C4X1"/>
<dbReference type="EC" id="2.7.7.49" evidence="1"/>
<dbReference type="PROSITE" id="PS50158">
    <property type="entry name" value="ZF_CCHC"/>
    <property type="match status" value="1"/>
</dbReference>
<reference evidence="8" key="1">
    <citation type="submission" date="2017-02" db="UniProtKB">
        <authorList>
            <consortium name="WormBaseParasite"/>
        </authorList>
    </citation>
    <scope>IDENTIFICATION</scope>
</reference>
<dbReference type="SUPFAM" id="SSF56672">
    <property type="entry name" value="DNA/RNA polymerases"/>
    <property type="match status" value="1"/>
</dbReference>
<dbReference type="PANTHER" id="PTHR37984">
    <property type="entry name" value="PROTEIN CBG26694"/>
    <property type="match status" value="1"/>
</dbReference>
<dbReference type="PROSITE" id="PS50994">
    <property type="entry name" value="INTEGRASE"/>
    <property type="match status" value="1"/>
</dbReference>
<feature type="domain" description="Reverse transcriptase" evidence="5">
    <location>
        <begin position="600"/>
        <end position="780"/>
    </location>
</feature>
<sequence length="1432" mass="165012">MELRSGKMVPTDKVKDSSTKEDLKIVDEIDDKGNEESSKSDNVTKDQQKSYILDKLYNDNTLKEKLNKIDDVVPDYSDVIAMHHFNMLMKSINLISSRLEKMEKRQNELSQTINEMKSDGRIDTPSNEKKKSNFNEPGDVNSTGVSKSKFGSEWYADHCDDNKNMNVILSLLSTQNMKPYDPKEPYELYQAKIENYFELVKIPHKTRRAMLFNLLEGQVLQDVLDRNNQGQLLTYEELVTYLKQTYNGQTSTIEAKMKIEELVLKDVDQLQHVGKVINTNLSIIHRKEKPEVILERKVEKLAELIPSAFKYTLLQAQGLTKFEDYVAYAKLLWMNHKKALKEIQSELSKEMFDKKKDQYKSDIDENIDSINRITCYKCSKRGHKASNCTERTVNNTDKVVSLNNFIYSNKYCNGFKLCCIHVKLLNDDKLYTIKAMLDTGTTRSLLSCDVAEMLGIELDEVEVNTKVFNGETFTVKQSKVPISVELGDDTFDIKPCVRELNTDFFQMIIGQDILMNLSITIQGLNTSNDDETMEAINKTVQWIHDNHPNVIAKSKYDVGDGNYCCPETRLIEGVEPIKPVFFEVKGQTIERTKEVIDKMLNSKIIVKSDARFLHPFFIMDKKDKDGNIIGERVVGDFRSINSITMPFHYGGKKPMEMIRKLAKKKYFSTLDLSSAYHQLSIKPQGFFGIKTLVGNFEYVRLPQGAKNSAAEFQLRMDDLFRDYDNVQSYQDDLIIASSTLNDAVADVKKVISILDENSMKIEIAKAQFFGNEVKFLGYLVSGNTIRPSKENKERFSCRKKPVTVKQLKGLIASASYFRETIPRFTDKILNLLELTKGSSGKKIKWNDEAEKEYKMLCEQMGKENMILQMDPELELYITSDSSEQCIGGYASQFINNIEQPIAFFSKKLPSVLTKRNPTRTEAKAMLECIKEFSFLIQCCNKQVVCRTDHKVLLSIIKNSTDPKYMDLIEILQTFDNRVEYLQGVKNIIADDLSRNVYINNIEYDEPLYIQEIISGNLQNKNLTKDDQLDDPEIVEALNSDDKKLNGVKLIDRGELIMAQVTQKDGDVVEVPVVPSNKVNELLNLSHNLSGHVNKEKLFRELIHKAYFKNMRKRIAEFVETCEICQKRQRIYPKPLQFKPVLYDAPLECICMDAMGPLKNGKNKYIIGALDCFSRYLVLFGVENLTYECVMPKFFKHVIYRLGIPKLIVTDNARNFTSEKWIEMLKLINCECITNCPQYHNSNTLIERAFRTIQNIMSKLMAMINKENKLVSWEKVICAAEYFYNISNHESLGTNISPFLVMYGRQPRTMVDRFLNSTSPYIIDSDLTRSLIVSEAQLMYDCIQDYMADVRRGEVERNLEENRFNESLNFKQGEMVLIERNEKTGDGKFELKYRGPFKILQVNPTSVVVRTDAKRGKNTMTVHKTQVKHFKQR</sequence>
<evidence type="ECO:0000256" key="1">
    <source>
        <dbReference type="ARBA" id="ARBA00012493"/>
    </source>
</evidence>
<accession>A0A0N5C4X1</accession>
<dbReference type="InterPro" id="IPR000477">
    <property type="entry name" value="RT_dom"/>
</dbReference>
<feature type="compositionally biased region" description="Basic and acidic residues" evidence="3">
    <location>
        <begin position="116"/>
        <end position="133"/>
    </location>
</feature>
<organism evidence="7 8">
    <name type="scientific">Strongyloides papillosus</name>
    <name type="common">Intestinal threadworm</name>
    <dbReference type="NCBI Taxonomy" id="174720"/>
    <lineage>
        <taxon>Eukaryota</taxon>
        <taxon>Metazoa</taxon>
        <taxon>Ecdysozoa</taxon>
        <taxon>Nematoda</taxon>
        <taxon>Chromadorea</taxon>
        <taxon>Rhabditida</taxon>
        <taxon>Tylenchina</taxon>
        <taxon>Panagrolaimomorpha</taxon>
        <taxon>Strongyloidoidea</taxon>
        <taxon>Strongyloididae</taxon>
        <taxon>Strongyloides</taxon>
    </lineage>
</organism>
<dbReference type="Pfam" id="PF17919">
    <property type="entry name" value="RT_RNaseH_2"/>
    <property type="match status" value="1"/>
</dbReference>
<dbReference type="GO" id="GO:0003676">
    <property type="term" value="F:nucleic acid binding"/>
    <property type="evidence" value="ECO:0007669"/>
    <property type="project" value="InterPro"/>
</dbReference>
<dbReference type="Gene3D" id="3.30.70.270">
    <property type="match status" value="2"/>
</dbReference>
<dbReference type="InterPro" id="IPR041577">
    <property type="entry name" value="RT_RNaseH_2"/>
</dbReference>
<dbReference type="GO" id="GO:0003964">
    <property type="term" value="F:RNA-directed DNA polymerase activity"/>
    <property type="evidence" value="ECO:0007669"/>
    <property type="project" value="UniProtKB-EC"/>
</dbReference>
<dbReference type="WBParaSite" id="SPAL_0001300000.1">
    <property type="protein sequence ID" value="SPAL_0001300000.1"/>
    <property type="gene ID" value="SPAL_0001300000"/>
</dbReference>
<keyword evidence="7" id="KW-1185">Reference proteome</keyword>
<feature type="region of interest" description="Disordered" evidence="3">
    <location>
        <begin position="105"/>
        <end position="145"/>
    </location>
</feature>
<dbReference type="InterPro" id="IPR041588">
    <property type="entry name" value="Integrase_H2C2"/>
</dbReference>
<dbReference type="Gene3D" id="3.30.420.10">
    <property type="entry name" value="Ribonuclease H-like superfamily/Ribonuclease H"/>
    <property type="match status" value="1"/>
</dbReference>
<keyword evidence="2" id="KW-0862">Zinc</keyword>
<evidence type="ECO:0000259" key="6">
    <source>
        <dbReference type="PROSITE" id="PS50994"/>
    </source>
</evidence>
<dbReference type="SUPFAM" id="SSF53098">
    <property type="entry name" value="Ribonuclease H-like"/>
    <property type="match status" value="1"/>
</dbReference>
<dbReference type="Gene3D" id="3.10.10.10">
    <property type="entry name" value="HIV Type 1 Reverse Transcriptase, subunit A, domain 1"/>
    <property type="match status" value="1"/>
</dbReference>
<dbReference type="SMART" id="SM00343">
    <property type="entry name" value="ZnF_C2HC"/>
    <property type="match status" value="1"/>
</dbReference>
<dbReference type="Proteomes" id="UP000046392">
    <property type="component" value="Unplaced"/>
</dbReference>
<evidence type="ECO:0000256" key="3">
    <source>
        <dbReference type="SAM" id="MobiDB-lite"/>
    </source>
</evidence>
<dbReference type="CDD" id="cd00303">
    <property type="entry name" value="retropepsin_like"/>
    <property type="match status" value="1"/>
</dbReference>
<dbReference type="InterPro" id="IPR043128">
    <property type="entry name" value="Rev_trsase/Diguanyl_cyclase"/>
</dbReference>
<keyword evidence="2" id="KW-0479">Metal-binding</keyword>